<keyword evidence="4" id="KW-1185">Reference proteome</keyword>
<keyword evidence="2" id="KW-0472">Membrane</keyword>
<organism evidence="3 4">
    <name type="scientific">Aquisphaera giovannonii</name>
    <dbReference type="NCBI Taxonomy" id="406548"/>
    <lineage>
        <taxon>Bacteria</taxon>
        <taxon>Pseudomonadati</taxon>
        <taxon>Planctomycetota</taxon>
        <taxon>Planctomycetia</taxon>
        <taxon>Isosphaerales</taxon>
        <taxon>Isosphaeraceae</taxon>
        <taxon>Aquisphaera</taxon>
    </lineage>
</organism>
<evidence type="ECO:0000313" key="3">
    <source>
        <dbReference type="EMBL" id="QEH37955.1"/>
    </source>
</evidence>
<dbReference type="Proteomes" id="UP000324233">
    <property type="component" value="Chromosome"/>
</dbReference>
<evidence type="ECO:0000256" key="1">
    <source>
        <dbReference type="SAM" id="MobiDB-lite"/>
    </source>
</evidence>
<keyword evidence="2" id="KW-1133">Transmembrane helix</keyword>
<evidence type="ECO:0000256" key="2">
    <source>
        <dbReference type="SAM" id="Phobius"/>
    </source>
</evidence>
<proteinExistence type="predicted"/>
<evidence type="ECO:0000313" key="4">
    <source>
        <dbReference type="Proteomes" id="UP000324233"/>
    </source>
</evidence>
<accession>A0A5B9WD13</accession>
<dbReference type="AlphaFoldDB" id="A0A5B9WD13"/>
<dbReference type="EMBL" id="CP042997">
    <property type="protein sequence ID" value="QEH37955.1"/>
    <property type="molecule type" value="Genomic_DNA"/>
</dbReference>
<reference evidence="3 4" key="1">
    <citation type="submission" date="2019-08" db="EMBL/GenBank/DDBJ databases">
        <title>Deep-cultivation of Planctomycetes and their phenomic and genomic characterization uncovers novel biology.</title>
        <authorList>
            <person name="Wiegand S."/>
            <person name="Jogler M."/>
            <person name="Boedeker C."/>
            <person name="Pinto D."/>
            <person name="Vollmers J."/>
            <person name="Rivas-Marin E."/>
            <person name="Kohn T."/>
            <person name="Peeters S.H."/>
            <person name="Heuer A."/>
            <person name="Rast P."/>
            <person name="Oberbeckmann S."/>
            <person name="Bunk B."/>
            <person name="Jeske O."/>
            <person name="Meyerdierks A."/>
            <person name="Storesund J.E."/>
            <person name="Kallscheuer N."/>
            <person name="Luecker S."/>
            <person name="Lage O.M."/>
            <person name="Pohl T."/>
            <person name="Merkel B.J."/>
            <person name="Hornburger P."/>
            <person name="Mueller R.-W."/>
            <person name="Bruemmer F."/>
            <person name="Labrenz M."/>
            <person name="Spormann A.M."/>
            <person name="Op den Camp H."/>
            <person name="Overmann J."/>
            <person name="Amann R."/>
            <person name="Jetten M.S.M."/>
            <person name="Mascher T."/>
            <person name="Medema M.H."/>
            <person name="Devos D.P."/>
            <person name="Kaster A.-K."/>
            <person name="Ovreas L."/>
            <person name="Rohde M."/>
            <person name="Galperin M.Y."/>
            <person name="Jogler C."/>
        </authorList>
    </citation>
    <scope>NUCLEOTIDE SEQUENCE [LARGE SCALE GENOMIC DNA]</scope>
    <source>
        <strain evidence="3 4">OJF2</strain>
    </source>
</reference>
<feature type="region of interest" description="Disordered" evidence="1">
    <location>
        <begin position="62"/>
        <end position="96"/>
    </location>
</feature>
<name>A0A5B9WD13_9BACT</name>
<gene>
    <name evidence="3" type="ORF">OJF2_65510</name>
</gene>
<keyword evidence="2" id="KW-0812">Transmembrane</keyword>
<feature type="transmembrane region" description="Helical" evidence="2">
    <location>
        <begin position="20"/>
        <end position="41"/>
    </location>
</feature>
<dbReference type="KEGG" id="agv:OJF2_65510"/>
<sequence length="96" mass="10349">MVEAASTPGPPRPPARAGKLIVLIWTCSLLVLGGAVGNWAVARNRRLREEAIVRHRAWMDPGCTEEGRTVPESTPPPAVEPGEPASDWVSGRSSRR</sequence>
<protein>
    <submittedName>
        <fullName evidence="3">Uncharacterized protein</fullName>
    </submittedName>
</protein>